<reference evidence="1" key="1">
    <citation type="journal article" date="2020" name="Stud. Mycol.">
        <title>101 Dothideomycetes genomes: a test case for predicting lifestyles and emergence of pathogens.</title>
        <authorList>
            <person name="Haridas S."/>
            <person name="Albert R."/>
            <person name="Binder M."/>
            <person name="Bloem J."/>
            <person name="Labutti K."/>
            <person name="Salamov A."/>
            <person name="Andreopoulos B."/>
            <person name="Baker S."/>
            <person name="Barry K."/>
            <person name="Bills G."/>
            <person name="Bluhm B."/>
            <person name="Cannon C."/>
            <person name="Castanera R."/>
            <person name="Culley D."/>
            <person name="Daum C."/>
            <person name="Ezra D."/>
            <person name="Gonzalez J."/>
            <person name="Henrissat B."/>
            <person name="Kuo A."/>
            <person name="Liang C."/>
            <person name="Lipzen A."/>
            <person name="Lutzoni F."/>
            <person name="Magnuson J."/>
            <person name="Mondo S."/>
            <person name="Nolan M."/>
            <person name="Ohm R."/>
            <person name="Pangilinan J."/>
            <person name="Park H.-J."/>
            <person name="Ramirez L."/>
            <person name="Alfaro M."/>
            <person name="Sun H."/>
            <person name="Tritt A."/>
            <person name="Yoshinaga Y."/>
            <person name="Zwiers L.-H."/>
            <person name="Turgeon B."/>
            <person name="Goodwin S."/>
            <person name="Spatafora J."/>
            <person name="Crous P."/>
            <person name="Grigoriev I."/>
        </authorList>
    </citation>
    <scope>NUCLEOTIDE SEQUENCE</scope>
    <source>
        <strain evidence="1">ATCC 200398</strain>
    </source>
</reference>
<gene>
    <name evidence="1" type="ORF">BDR25DRAFT_363059</name>
</gene>
<dbReference type="EMBL" id="MU003553">
    <property type="protein sequence ID" value="KAF2463151.1"/>
    <property type="molecule type" value="Genomic_DNA"/>
</dbReference>
<proteinExistence type="predicted"/>
<protein>
    <submittedName>
        <fullName evidence="1">Uncharacterized protein</fullName>
    </submittedName>
</protein>
<dbReference type="Proteomes" id="UP000799755">
    <property type="component" value="Unassembled WGS sequence"/>
</dbReference>
<keyword evidence="2" id="KW-1185">Reference proteome</keyword>
<organism evidence="1 2">
    <name type="scientific">Lindgomyces ingoldianus</name>
    <dbReference type="NCBI Taxonomy" id="673940"/>
    <lineage>
        <taxon>Eukaryota</taxon>
        <taxon>Fungi</taxon>
        <taxon>Dikarya</taxon>
        <taxon>Ascomycota</taxon>
        <taxon>Pezizomycotina</taxon>
        <taxon>Dothideomycetes</taxon>
        <taxon>Pleosporomycetidae</taxon>
        <taxon>Pleosporales</taxon>
        <taxon>Lindgomycetaceae</taxon>
        <taxon>Lindgomyces</taxon>
    </lineage>
</organism>
<accession>A0ACB6Q8E5</accession>
<comment type="caution">
    <text evidence="1">The sequence shown here is derived from an EMBL/GenBank/DDBJ whole genome shotgun (WGS) entry which is preliminary data.</text>
</comment>
<name>A0ACB6Q8E5_9PLEO</name>
<evidence type="ECO:0000313" key="1">
    <source>
        <dbReference type="EMBL" id="KAF2463151.1"/>
    </source>
</evidence>
<sequence>MKQIKAIVSNTLQNREAEYVYATGLNSTGHIAFQLVTSLLDWTEQKSTAEQISGKATQHFTFTLYSILRLYNIKQFLFALINSQTTMSVRTFTNTYSQVFHHKALKNTPMGGLQPSDKLVSTQPYLTQALGLPSIVPSLETGLAISGQSFSRIKSSTLLSITTMQSRTNLLGNAGQWRTMMEAGSRAIFLCHLCEGSLSRERSGDKLALLEMKHLVSLTLTTQSSSILWHTHIQLLCFAMLASGGFFSSDFAS</sequence>
<evidence type="ECO:0000313" key="2">
    <source>
        <dbReference type="Proteomes" id="UP000799755"/>
    </source>
</evidence>